<feature type="non-terminal residue" evidence="1">
    <location>
        <position position="161"/>
    </location>
</feature>
<keyword evidence="2" id="KW-1185">Reference proteome</keyword>
<sequence length="161" mass="18405">MTLRGCRNCYMLPSLGQLPSLKHLEISDFERLEIIGAEFYRDDESCLETPFPMLEVLSFWSMPCWKEWHSLELNSFPRLRELAIGNCHMLRGDLPNHLPSLQSLEIHNCEQLSSCLARAPAVTTFGKLEFQMDGQHHSLQELSITESCDSVTSFSLLDAFP</sequence>
<comment type="caution">
    <text evidence="1">The sequence shown here is derived from an EMBL/GenBank/DDBJ whole genome shotgun (WGS) entry which is preliminary data.</text>
</comment>
<dbReference type="Proteomes" id="UP001341840">
    <property type="component" value="Unassembled WGS sequence"/>
</dbReference>
<name>A0ABU6UZW7_9FABA</name>
<evidence type="ECO:0000313" key="1">
    <source>
        <dbReference type="EMBL" id="MED6166906.1"/>
    </source>
</evidence>
<reference evidence="1 2" key="1">
    <citation type="journal article" date="2023" name="Plants (Basel)">
        <title>Bridging the Gap: Combining Genomics and Transcriptomics Approaches to Understand Stylosanthes scabra, an Orphan Legume from the Brazilian Caatinga.</title>
        <authorList>
            <person name="Ferreira-Neto J.R.C."/>
            <person name="da Silva M.D."/>
            <person name="Binneck E."/>
            <person name="de Melo N.F."/>
            <person name="da Silva R.H."/>
            <person name="de Melo A.L.T.M."/>
            <person name="Pandolfi V."/>
            <person name="Bustamante F.O."/>
            <person name="Brasileiro-Vidal A.C."/>
            <person name="Benko-Iseppon A.M."/>
        </authorList>
    </citation>
    <scope>NUCLEOTIDE SEQUENCE [LARGE SCALE GENOMIC DNA]</scope>
    <source>
        <tissue evidence="1">Leaves</tissue>
    </source>
</reference>
<protein>
    <submittedName>
        <fullName evidence="1">Uncharacterized protein</fullName>
    </submittedName>
</protein>
<dbReference type="SUPFAM" id="SSF52058">
    <property type="entry name" value="L domain-like"/>
    <property type="match status" value="1"/>
</dbReference>
<dbReference type="PANTHER" id="PTHR47186">
    <property type="entry name" value="LEUCINE-RICH REPEAT-CONTAINING PROTEIN 57"/>
    <property type="match status" value="1"/>
</dbReference>
<dbReference type="PANTHER" id="PTHR47186:SF3">
    <property type="entry name" value="OS09G0267800 PROTEIN"/>
    <property type="match status" value="1"/>
</dbReference>
<evidence type="ECO:0000313" key="2">
    <source>
        <dbReference type="Proteomes" id="UP001341840"/>
    </source>
</evidence>
<accession>A0ABU6UZW7</accession>
<dbReference type="Gene3D" id="3.80.10.10">
    <property type="entry name" value="Ribonuclease Inhibitor"/>
    <property type="match status" value="1"/>
</dbReference>
<proteinExistence type="predicted"/>
<organism evidence="1 2">
    <name type="scientific">Stylosanthes scabra</name>
    <dbReference type="NCBI Taxonomy" id="79078"/>
    <lineage>
        <taxon>Eukaryota</taxon>
        <taxon>Viridiplantae</taxon>
        <taxon>Streptophyta</taxon>
        <taxon>Embryophyta</taxon>
        <taxon>Tracheophyta</taxon>
        <taxon>Spermatophyta</taxon>
        <taxon>Magnoliopsida</taxon>
        <taxon>eudicotyledons</taxon>
        <taxon>Gunneridae</taxon>
        <taxon>Pentapetalae</taxon>
        <taxon>rosids</taxon>
        <taxon>fabids</taxon>
        <taxon>Fabales</taxon>
        <taxon>Fabaceae</taxon>
        <taxon>Papilionoideae</taxon>
        <taxon>50 kb inversion clade</taxon>
        <taxon>dalbergioids sensu lato</taxon>
        <taxon>Dalbergieae</taxon>
        <taxon>Pterocarpus clade</taxon>
        <taxon>Stylosanthes</taxon>
    </lineage>
</organism>
<gene>
    <name evidence="1" type="ORF">PIB30_113931</name>
</gene>
<dbReference type="InterPro" id="IPR032675">
    <property type="entry name" value="LRR_dom_sf"/>
</dbReference>
<dbReference type="EMBL" id="JASCZI010130606">
    <property type="protein sequence ID" value="MED6166906.1"/>
    <property type="molecule type" value="Genomic_DNA"/>
</dbReference>